<keyword evidence="1" id="KW-0472">Membrane</keyword>
<keyword evidence="1" id="KW-1133">Transmembrane helix</keyword>
<accession>A0A841FVC0</accession>
<feature type="domain" description="DUF1206" evidence="2">
    <location>
        <begin position="195"/>
        <end position="262"/>
    </location>
</feature>
<dbReference type="InterPro" id="IPR009597">
    <property type="entry name" value="DUF1206"/>
</dbReference>
<feature type="transmembrane region" description="Helical" evidence="1">
    <location>
        <begin position="30"/>
        <end position="49"/>
    </location>
</feature>
<evidence type="ECO:0000259" key="2">
    <source>
        <dbReference type="Pfam" id="PF06724"/>
    </source>
</evidence>
<protein>
    <recommendedName>
        <fullName evidence="2">DUF1206 domain-containing protein</fullName>
    </recommendedName>
</protein>
<feature type="domain" description="DUF1206" evidence="2">
    <location>
        <begin position="103"/>
        <end position="170"/>
    </location>
</feature>
<sequence length="265" mass="27403">MTAGTSDAASKVARHPALTRLAKVGFASRGVLYLLMGVLALGIAFGSTSQKADKSGALHVVAATPFGAVLLWVMAIGLTALTIWQLADAIAGGRGVKDRVESVVRAVVYALIVVSILGLLLAGKDAASTDAQSEDATAAILDLPAGQLLVLLAAAGLAVLGVVWLVDGWREKFMEDMYVSSPRMRRPVTVLGKGGYIARGIIAIIAAVFVGKAALDYDPDEAVGIDGALRALTDAPAGRWLLAAVALGLILFAGYCAAEARWHRT</sequence>
<keyword evidence="4" id="KW-1185">Reference proteome</keyword>
<feature type="transmembrane region" description="Helical" evidence="1">
    <location>
        <begin position="240"/>
        <end position="258"/>
    </location>
</feature>
<comment type="caution">
    <text evidence="3">The sequence shown here is derived from an EMBL/GenBank/DDBJ whole genome shotgun (WGS) entry which is preliminary data.</text>
</comment>
<dbReference type="AlphaFoldDB" id="A0A841FVC0"/>
<dbReference type="RefSeq" id="WP_184791499.1">
    <property type="nucleotide sequence ID" value="NZ_BONT01000060.1"/>
</dbReference>
<organism evidence="3 4">
    <name type="scientific">Phytomonospora endophytica</name>
    <dbReference type="NCBI Taxonomy" id="714109"/>
    <lineage>
        <taxon>Bacteria</taxon>
        <taxon>Bacillati</taxon>
        <taxon>Actinomycetota</taxon>
        <taxon>Actinomycetes</taxon>
        <taxon>Micromonosporales</taxon>
        <taxon>Micromonosporaceae</taxon>
        <taxon>Phytomonospora</taxon>
    </lineage>
</organism>
<feature type="transmembrane region" description="Helical" evidence="1">
    <location>
        <begin position="187"/>
        <end position="210"/>
    </location>
</feature>
<proteinExistence type="predicted"/>
<feature type="domain" description="DUF1206" evidence="2">
    <location>
        <begin position="24"/>
        <end position="91"/>
    </location>
</feature>
<dbReference type="Pfam" id="PF06724">
    <property type="entry name" value="DUF1206"/>
    <property type="match status" value="3"/>
</dbReference>
<dbReference type="Proteomes" id="UP000548476">
    <property type="component" value="Unassembled WGS sequence"/>
</dbReference>
<name>A0A841FVC0_9ACTN</name>
<feature type="transmembrane region" description="Helical" evidence="1">
    <location>
        <begin position="69"/>
        <end position="91"/>
    </location>
</feature>
<keyword evidence="1" id="KW-0812">Transmembrane</keyword>
<evidence type="ECO:0000256" key="1">
    <source>
        <dbReference type="SAM" id="Phobius"/>
    </source>
</evidence>
<gene>
    <name evidence="3" type="ORF">HNR73_006599</name>
</gene>
<evidence type="ECO:0000313" key="3">
    <source>
        <dbReference type="EMBL" id="MBB6038713.1"/>
    </source>
</evidence>
<reference evidence="3 4" key="1">
    <citation type="submission" date="2020-08" db="EMBL/GenBank/DDBJ databases">
        <title>Genomic Encyclopedia of Type Strains, Phase IV (KMG-IV): sequencing the most valuable type-strain genomes for metagenomic binning, comparative biology and taxonomic classification.</title>
        <authorList>
            <person name="Goeker M."/>
        </authorList>
    </citation>
    <scope>NUCLEOTIDE SEQUENCE [LARGE SCALE GENOMIC DNA]</scope>
    <source>
        <strain evidence="3 4">YIM 65646</strain>
    </source>
</reference>
<feature type="transmembrane region" description="Helical" evidence="1">
    <location>
        <begin position="143"/>
        <end position="166"/>
    </location>
</feature>
<evidence type="ECO:0000313" key="4">
    <source>
        <dbReference type="Proteomes" id="UP000548476"/>
    </source>
</evidence>
<feature type="transmembrane region" description="Helical" evidence="1">
    <location>
        <begin position="103"/>
        <end position="123"/>
    </location>
</feature>
<dbReference type="EMBL" id="JACHGT010000018">
    <property type="protein sequence ID" value="MBB6038713.1"/>
    <property type="molecule type" value="Genomic_DNA"/>
</dbReference>